<keyword evidence="4" id="KW-1185">Reference proteome</keyword>
<comment type="caution">
    <text evidence="3">The sequence shown here is derived from an EMBL/GenBank/DDBJ whole genome shotgun (WGS) entry which is preliminary data.</text>
</comment>
<evidence type="ECO:0000256" key="2">
    <source>
        <dbReference type="SAM" id="SignalP"/>
    </source>
</evidence>
<dbReference type="InterPro" id="IPR011852">
    <property type="entry name" value="TRAP_TAXI"/>
</dbReference>
<dbReference type="PROSITE" id="PS51257">
    <property type="entry name" value="PROKAR_LIPOPROTEIN"/>
    <property type="match status" value="1"/>
</dbReference>
<evidence type="ECO:0000256" key="1">
    <source>
        <dbReference type="SAM" id="MobiDB-lite"/>
    </source>
</evidence>
<dbReference type="CDD" id="cd13567">
    <property type="entry name" value="PBP2_TtGluBP"/>
    <property type="match status" value="1"/>
</dbReference>
<feature type="signal peptide" evidence="2">
    <location>
        <begin position="1"/>
        <end position="21"/>
    </location>
</feature>
<protein>
    <submittedName>
        <fullName evidence="3">TRAP transporter TAXI family solute receptor</fullName>
    </submittedName>
</protein>
<dbReference type="NCBIfam" id="TIGR02122">
    <property type="entry name" value="TRAP_TAXI"/>
    <property type="match status" value="1"/>
</dbReference>
<keyword evidence="2" id="KW-0732">Signal</keyword>
<dbReference type="Pfam" id="PF16868">
    <property type="entry name" value="NMT1_3"/>
    <property type="match status" value="1"/>
</dbReference>
<accession>A0ABT9YVT2</accession>
<reference evidence="3 4" key="1">
    <citation type="submission" date="2023-07" db="EMBL/GenBank/DDBJ databases">
        <title>Genomic Encyclopedia of Type Strains, Phase IV (KMG-IV): sequencing the most valuable type-strain genomes for metagenomic binning, comparative biology and taxonomic classification.</title>
        <authorList>
            <person name="Goeker M."/>
        </authorList>
    </citation>
    <scope>NUCLEOTIDE SEQUENCE [LARGE SCALE GENOMIC DNA]</scope>
    <source>
        <strain evidence="3 4">DSM 17723</strain>
    </source>
</reference>
<dbReference type="EMBL" id="JAUSTZ010000001">
    <property type="protein sequence ID" value="MDQ0224097.1"/>
    <property type="molecule type" value="Genomic_DNA"/>
</dbReference>
<dbReference type="RefSeq" id="WP_095298357.1">
    <property type="nucleotide sequence ID" value="NZ_JAUSTZ010000001.1"/>
</dbReference>
<evidence type="ECO:0000313" key="4">
    <source>
        <dbReference type="Proteomes" id="UP001232245"/>
    </source>
</evidence>
<sequence>MKKLKNSLLFPILLLCMMVIAACGGGTESGGSANDENADTDTKSGESQDLSLLTGGTGGTYYPLGGQIGKIISDNTNAKITPQTSGASAENMETLRAGEAELAFSQTDITAYALEGKEMFEGDPIDNIQAIASLYPETIQLVTTKKSGIESVEDLKGKAVSIGAPGSGVYINAVQILEIHGMTVDDIKAQNLSFDESTDGIQSGTIDAAFVTAGTPTGAVEALAAQEDVVIVPIADDKIKSLMEKYPYYAEDTITSGTYNIESDVKTVAIKAMLVATKDLDETLVYDMTKALFENTDKITHAKGELIKAETALEGLGDLELHPGAAKYFEEKGITK</sequence>
<dbReference type="Proteomes" id="UP001232245">
    <property type="component" value="Unassembled WGS sequence"/>
</dbReference>
<keyword evidence="3" id="KW-0675">Receptor</keyword>
<name>A0ABT9YVT2_9BACI</name>
<feature type="region of interest" description="Disordered" evidence="1">
    <location>
        <begin position="28"/>
        <end position="52"/>
    </location>
</feature>
<evidence type="ECO:0000313" key="3">
    <source>
        <dbReference type="EMBL" id="MDQ0224097.1"/>
    </source>
</evidence>
<dbReference type="Gene3D" id="3.40.190.10">
    <property type="entry name" value="Periplasmic binding protein-like II"/>
    <property type="match status" value="2"/>
</dbReference>
<dbReference type="SUPFAM" id="SSF53850">
    <property type="entry name" value="Periplasmic binding protein-like II"/>
    <property type="match status" value="1"/>
</dbReference>
<gene>
    <name evidence="3" type="ORF">J2S02_000419</name>
</gene>
<dbReference type="PANTHER" id="PTHR42941">
    <property type="entry name" value="SLL1037 PROTEIN"/>
    <property type="match status" value="1"/>
</dbReference>
<dbReference type="PANTHER" id="PTHR42941:SF1">
    <property type="entry name" value="SLL1037 PROTEIN"/>
    <property type="match status" value="1"/>
</dbReference>
<organism evidence="3 4">
    <name type="scientific">Metabacillus niabensis</name>
    <dbReference type="NCBI Taxonomy" id="324854"/>
    <lineage>
        <taxon>Bacteria</taxon>
        <taxon>Bacillati</taxon>
        <taxon>Bacillota</taxon>
        <taxon>Bacilli</taxon>
        <taxon>Bacillales</taxon>
        <taxon>Bacillaceae</taxon>
        <taxon>Metabacillus</taxon>
    </lineage>
</organism>
<proteinExistence type="predicted"/>
<feature type="chain" id="PRO_5046864153" evidence="2">
    <location>
        <begin position="22"/>
        <end position="336"/>
    </location>
</feature>